<reference evidence="4" key="1">
    <citation type="journal article" date="2023" name="Mol. Phylogenet. Evol.">
        <title>Genome-scale phylogeny and comparative genomics of the fungal order Sordariales.</title>
        <authorList>
            <person name="Hensen N."/>
            <person name="Bonometti L."/>
            <person name="Westerberg I."/>
            <person name="Brannstrom I.O."/>
            <person name="Guillou S."/>
            <person name="Cros-Aarteil S."/>
            <person name="Calhoun S."/>
            <person name="Haridas S."/>
            <person name="Kuo A."/>
            <person name="Mondo S."/>
            <person name="Pangilinan J."/>
            <person name="Riley R."/>
            <person name="LaButti K."/>
            <person name="Andreopoulos B."/>
            <person name="Lipzen A."/>
            <person name="Chen C."/>
            <person name="Yan M."/>
            <person name="Daum C."/>
            <person name="Ng V."/>
            <person name="Clum A."/>
            <person name="Steindorff A."/>
            <person name="Ohm R.A."/>
            <person name="Martin F."/>
            <person name="Silar P."/>
            <person name="Natvig D.O."/>
            <person name="Lalanne C."/>
            <person name="Gautier V."/>
            <person name="Ament-Velasquez S.L."/>
            <person name="Kruys A."/>
            <person name="Hutchinson M.I."/>
            <person name="Powell A.J."/>
            <person name="Barry K."/>
            <person name="Miller A.N."/>
            <person name="Grigoriev I.V."/>
            <person name="Debuchy R."/>
            <person name="Gladieux P."/>
            <person name="Hiltunen Thoren M."/>
            <person name="Johannesson H."/>
        </authorList>
    </citation>
    <scope>NUCLEOTIDE SEQUENCE [LARGE SCALE GENOMIC DNA]</scope>
    <source>
        <strain evidence="4">CBS 340.73</strain>
    </source>
</reference>
<feature type="compositionally biased region" description="Basic and acidic residues" evidence="1">
    <location>
        <begin position="361"/>
        <end position="394"/>
    </location>
</feature>
<evidence type="ECO:0000313" key="3">
    <source>
        <dbReference type="EMBL" id="KAK3939584.1"/>
    </source>
</evidence>
<feature type="compositionally biased region" description="Basic and acidic residues" evidence="1">
    <location>
        <begin position="296"/>
        <end position="321"/>
    </location>
</feature>
<feature type="compositionally biased region" description="Basic and acidic residues" evidence="1">
    <location>
        <begin position="333"/>
        <end position="352"/>
    </location>
</feature>
<gene>
    <name evidence="3" type="ORF">QBC46DRAFT_387592</name>
</gene>
<evidence type="ECO:0000256" key="2">
    <source>
        <dbReference type="SAM" id="Phobius"/>
    </source>
</evidence>
<dbReference type="AlphaFoldDB" id="A0AAN6N719"/>
<feature type="compositionally biased region" description="Polar residues" evidence="1">
    <location>
        <begin position="239"/>
        <end position="248"/>
    </location>
</feature>
<feature type="compositionally biased region" description="Basic and acidic residues" evidence="1">
    <location>
        <begin position="173"/>
        <end position="192"/>
    </location>
</feature>
<name>A0AAN6N719_9PEZI</name>
<keyword evidence="2" id="KW-1133">Transmembrane helix</keyword>
<sequence length="502" mass="54614">MAPVLIKTLLSRTTTPPLSDIVSLGPLEARSILVARDGASSLVERDGGMVRPQDINNNAIFALFGLLGVAFVCTGIWFFFWAKNGGFHFKEDDWDDYKSTVLRRKGPNGTILSGATPSTILGGGSVYKDVDDGTVITDGNDLTTVVSGTTGITGITGGVSDIVGREKRRKKREQKEREKERRREEKSRDKEEKRKKRRKVGPDGLLIDEEAEAMAREQLRNYRHEKPARVGGLNKESEGSQWDGSTNPSYSQASGSGYGSSMGTSTVDSGSTVTSELINNRERTPTSTPTKKKSERKSEKEPEMSEKTPAAEKTPKSEQKKTGGIRKVYSTADKNDRREAERIRAEARKLQETGRAAAAAAERERSSKRRDFSWSREADENKLALRRIDERSEVLTEVTESVAEPSRAQSRHSRVPGGWNESEAGGSGGARSEVSGSGSGSGSGVGSELGTKVYRHSVHIPTNTSVSDFASNTSSYAEEKRKKRGGAGHKRVPREGGSQSGV</sequence>
<protein>
    <recommendedName>
        <fullName evidence="5">Endosomal spry domain-containing protein</fullName>
    </recommendedName>
</protein>
<feature type="compositionally biased region" description="Basic and acidic residues" evidence="1">
    <location>
        <begin position="213"/>
        <end position="228"/>
    </location>
</feature>
<evidence type="ECO:0000313" key="4">
    <source>
        <dbReference type="Proteomes" id="UP001303473"/>
    </source>
</evidence>
<feature type="transmembrane region" description="Helical" evidence="2">
    <location>
        <begin position="59"/>
        <end position="80"/>
    </location>
</feature>
<evidence type="ECO:0000256" key="1">
    <source>
        <dbReference type="SAM" id="MobiDB-lite"/>
    </source>
</evidence>
<feature type="compositionally biased region" description="Basic residues" evidence="1">
    <location>
        <begin position="481"/>
        <end position="492"/>
    </location>
</feature>
<feature type="compositionally biased region" description="Low complexity" evidence="1">
    <location>
        <begin position="249"/>
        <end position="275"/>
    </location>
</feature>
<keyword evidence="4" id="KW-1185">Reference proteome</keyword>
<proteinExistence type="predicted"/>
<feature type="compositionally biased region" description="Polar residues" evidence="1">
    <location>
        <begin position="460"/>
        <end position="476"/>
    </location>
</feature>
<dbReference type="Proteomes" id="UP001303473">
    <property type="component" value="Unassembled WGS sequence"/>
</dbReference>
<feature type="region of interest" description="Disordered" evidence="1">
    <location>
        <begin position="163"/>
        <end position="502"/>
    </location>
</feature>
<dbReference type="EMBL" id="MU853809">
    <property type="protein sequence ID" value="KAK3939584.1"/>
    <property type="molecule type" value="Genomic_DNA"/>
</dbReference>
<organism evidence="3 4">
    <name type="scientific">Diplogelasinospora grovesii</name>
    <dbReference type="NCBI Taxonomy" id="303347"/>
    <lineage>
        <taxon>Eukaryota</taxon>
        <taxon>Fungi</taxon>
        <taxon>Dikarya</taxon>
        <taxon>Ascomycota</taxon>
        <taxon>Pezizomycotina</taxon>
        <taxon>Sordariomycetes</taxon>
        <taxon>Sordariomycetidae</taxon>
        <taxon>Sordariales</taxon>
        <taxon>Diplogelasinosporaceae</taxon>
        <taxon>Diplogelasinospora</taxon>
    </lineage>
</organism>
<evidence type="ECO:0008006" key="5">
    <source>
        <dbReference type="Google" id="ProtNLM"/>
    </source>
</evidence>
<feature type="compositionally biased region" description="Gly residues" evidence="1">
    <location>
        <begin position="437"/>
        <end position="447"/>
    </location>
</feature>
<keyword evidence="2" id="KW-0472">Membrane</keyword>
<feature type="compositionally biased region" description="Low complexity" evidence="1">
    <location>
        <begin position="417"/>
        <end position="436"/>
    </location>
</feature>
<keyword evidence="2" id="KW-0812">Transmembrane</keyword>
<accession>A0AAN6N719</accession>
<comment type="caution">
    <text evidence="3">The sequence shown here is derived from an EMBL/GenBank/DDBJ whole genome shotgun (WGS) entry which is preliminary data.</text>
</comment>